<proteinExistence type="inferred from homology"/>
<name>A0A7I8JI11_SPIIN</name>
<sequence>MGGGGCNSGRLFSVYPEELVFEPELGKACFCDIKLINTTKHHVAFKVKTTAPRKYFVRPNKGVVQPWDSQTITITHQALKQYPEDKRSMDKFLIQSTIVPATTDFDELPQDIFTEDDGRQIEEQKLGVVYTAAAGRLEQEDEPFGMTQMHVQLERRLREELDAALRQNQQLRRELDSVRTARRRKGGFSLAFAVFVACISLLLGFILNLLST</sequence>
<evidence type="ECO:0000256" key="3">
    <source>
        <dbReference type="SAM" id="Phobius"/>
    </source>
</evidence>
<feature type="domain" description="MSP" evidence="4">
    <location>
        <begin position="11"/>
        <end position="131"/>
    </location>
</feature>
<gene>
    <name evidence="5" type="ORF">SI7747_13016197</name>
</gene>
<evidence type="ECO:0000313" key="5">
    <source>
        <dbReference type="EMBL" id="CAA2630551.1"/>
    </source>
</evidence>
<protein>
    <recommendedName>
        <fullName evidence="4">MSP domain-containing protein</fullName>
    </recommendedName>
</protein>
<dbReference type="AlphaFoldDB" id="A0A7I8JI11"/>
<dbReference type="GO" id="GO:0005789">
    <property type="term" value="C:endoplasmic reticulum membrane"/>
    <property type="evidence" value="ECO:0007669"/>
    <property type="project" value="InterPro"/>
</dbReference>
<dbReference type="InterPro" id="IPR016763">
    <property type="entry name" value="VAP"/>
</dbReference>
<feature type="coiled-coil region" evidence="2">
    <location>
        <begin position="154"/>
        <end position="181"/>
    </location>
</feature>
<dbReference type="PIRSF" id="PIRSF019693">
    <property type="entry name" value="VAMP-associated"/>
    <property type="match status" value="1"/>
</dbReference>
<dbReference type="GO" id="GO:0090158">
    <property type="term" value="P:endoplasmic reticulum membrane organization"/>
    <property type="evidence" value="ECO:0007669"/>
    <property type="project" value="TreeGrafter"/>
</dbReference>
<dbReference type="InterPro" id="IPR008962">
    <property type="entry name" value="PapD-like_sf"/>
</dbReference>
<reference evidence="5 6" key="1">
    <citation type="submission" date="2019-12" db="EMBL/GenBank/DDBJ databases">
        <authorList>
            <person name="Scholz U."/>
            <person name="Mascher M."/>
            <person name="Fiebig A."/>
        </authorList>
    </citation>
    <scope>NUCLEOTIDE SEQUENCE</scope>
</reference>
<dbReference type="PANTHER" id="PTHR10809">
    <property type="entry name" value="VESICLE-ASSOCIATED MEMBRANE PROTEIN-ASSOCIATED PROTEIN"/>
    <property type="match status" value="1"/>
</dbReference>
<dbReference type="EMBL" id="LR743600">
    <property type="protein sequence ID" value="CAA2630551.1"/>
    <property type="molecule type" value="Genomic_DNA"/>
</dbReference>
<dbReference type="Pfam" id="PF00635">
    <property type="entry name" value="Motile_Sperm"/>
    <property type="match status" value="1"/>
</dbReference>
<keyword evidence="6" id="KW-1185">Reference proteome</keyword>
<evidence type="ECO:0000256" key="1">
    <source>
        <dbReference type="ARBA" id="ARBA00008932"/>
    </source>
</evidence>
<dbReference type="EMBL" id="CACRZD030000013">
    <property type="protein sequence ID" value="CAA6669794.1"/>
    <property type="molecule type" value="Genomic_DNA"/>
</dbReference>
<dbReference type="GO" id="GO:0061817">
    <property type="term" value="P:endoplasmic reticulum-plasma membrane tethering"/>
    <property type="evidence" value="ECO:0007669"/>
    <property type="project" value="TreeGrafter"/>
</dbReference>
<dbReference type="PANTHER" id="PTHR10809:SF42">
    <property type="entry name" value="VESICLE-ASSOCIATED PROTEIN 2-1"/>
    <property type="match status" value="1"/>
</dbReference>
<comment type="similarity">
    <text evidence="1">Belongs to the VAMP-associated protein (VAP) (TC 9.B.17) family.</text>
</comment>
<dbReference type="Gene3D" id="2.60.40.10">
    <property type="entry name" value="Immunoglobulins"/>
    <property type="match status" value="1"/>
</dbReference>
<dbReference type="InterPro" id="IPR013783">
    <property type="entry name" value="Ig-like_fold"/>
</dbReference>
<organism evidence="5">
    <name type="scientific">Spirodela intermedia</name>
    <name type="common">Intermediate duckweed</name>
    <dbReference type="NCBI Taxonomy" id="51605"/>
    <lineage>
        <taxon>Eukaryota</taxon>
        <taxon>Viridiplantae</taxon>
        <taxon>Streptophyta</taxon>
        <taxon>Embryophyta</taxon>
        <taxon>Tracheophyta</taxon>
        <taxon>Spermatophyta</taxon>
        <taxon>Magnoliopsida</taxon>
        <taxon>Liliopsida</taxon>
        <taxon>Araceae</taxon>
        <taxon>Lemnoideae</taxon>
        <taxon>Spirodela</taxon>
    </lineage>
</organism>
<evidence type="ECO:0000256" key="2">
    <source>
        <dbReference type="SAM" id="Coils"/>
    </source>
</evidence>
<dbReference type="Proteomes" id="UP001189122">
    <property type="component" value="Unassembled WGS sequence"/>
</dbReference>
<keyword evidence="3" id="KW-0812">Transmembrane</keyword>
<dbReference type="PROSITE" id="PS50202">
    <property type="entry name" value="MSP"/>
    <property type="match status" value="1"/>
</dbReference>
<keyword evidence="3" id="KW-0472">Membrane</keyword>
<dbReference type="SUPFAM" id="SSF49354">
    <property type="entry name" value="PapD-like"/>
    <property type="match status" value="1"/>
</dbReference>
<evidence type="ECO:0000259" key="4">
    <source>
        <dbReference type="PROSITE" id="PS50202"/>
    </source>
</evidence>
<dbReference type="InterPro" id="IPR000535">
    <property type="entry name" value="MSP_dom"/>
</dbReference>
<keyword evidence="2" id="KW-0175">Coiled coil</keyword>
<dbReference type="FunFam" id="2.60.40.10:FF:000813">
    <property type="entry name" value="Vesicle-associated protein 1-1"/>
    <property type="match status" value="1"/>
</dbReference>
<keyword evidence="3" id="KW-1133">Transmembrane helix</keyword>
<feature type="transmembrane region" description="Helical" evidence="3">
    <location>
        <begin position="188"/>
        <end position="210"/>
    </location>
</feature>
<evidence type="ECO:0000313" key="6">
    <source>
        <dbReference type="Proteomes" id="UP001189122"/>
    </source>
</evidence>
<accession>A0A7I8JI11</accession>
<dbReference type="GO" id="GO:0005886">
    <property type="term" value="C:plasma membrane"/>
    <property type="evidence" value="ECO:0007669"/>
    <property type="project" value="TreeGrafter"/>
</dbReference>